<keyword evidence="4" id="KW-1185">Reference proteome</keyword>
<evidence type="ECO:0000256" key="1">
    <source>
        <dbReference type="SAM" id="MobiDB-lite"/>
    </source>
</evidence>
<dbReference type="SUPFAM" id="SSF103473">
    <property type="entry name" value="MFS general substrate transporter"/>
    <property type="match status" value="1"/>
</dbReference>
<dbReference type="KEGG" id="ima:PO878_14220"/>
<organism evidence="3 4">
    <name type="scientific">Iamia majanohamensis</name>
    <dbReference type="NCBI Taxonomy" id="467976"/>
    <lineage>
        <taxon>Bacteria</taxon>
        <taxon>Bacillati</taxon>
        <taxon>Actinomycetota</taxon>
        <taxon>Acidimicrobiia</taxon>
        <taxon>Acidimicrobiales</taxon>
        <taxon>Iamiaceae</taxon>
        <taxon>Iamia</taxon>
    </lineage>
</organism>
<dbReference type="Proteomes" id="UP001216390">
    <property type="component" value="Chromosome"/>
</dbReference>
<dbReference type="AlphaFoldDB" id="A0AAE9YAX8"/>
<evidence type="ECO:0000313" key="4">
    <source>
        <dbReference type="Proteomes" id="UP001216390"/>
    </source>
</evidence>
<feature type="compositionally biased region" description="Pro residues" evidence="1">
    <location>
        <begin position="11"/>
        <end position="23"/>
    </location>
</feature>
<reference evidence="3" key="1">
    <citation type="submission" date="2023-01" db="EMBL/GenBank/DDBJ databases">
        <title>The diversity of Class Acidimicrobiia in South China Sea sediment environments and the proposal of Iamia marina sp. nov., a novel species of the genus Iamia.</title>
        <authorList>
            <person name="He Y."/>
            <person name="Tian X."/>
        </authorList>
    </citation>
    <scope>NUCLEOTIDE SEQUENCE</scope>
    <source>
        <strain evidence="3">DSM 19957</strain>
    </source>
</reference>
<dbReference type="InterPro" id="IPR036259">
    <property type="entry name" value="MFS_trans_sf"/>
</dbReference>
<accession>A0AAE9YAX8</accession>
<gene>
    <name evidence="3" type="ORF">PO878_14220</name>
</gene>
<dbReference type="RefSeq" id="WP_272735184.1">
    <property type="nucleotide sequence ID" value="NZ_CP116942.1"/>
</dbReference>
<evidence type="ECO:0000256" key="2">
    <source>
        <dbReference type="SAM" id="Phobius"/>
    </source>
</evidence>
<feature type="transmembrane region" description="Helical" evidence="2">
    <location>
        <begin position="59"/>
        <end position="82"/>
    </location>
</feature>
<feature type="transmembrane region" description="Helical" evidence="2">
    <location>
        <begin position="89"/>
        <end position="111"/>
    </location>
</feature>
<name>A0AAE9YAX8_9ACTN</name>
<feature type="transmembrane region" description="Helical" evidence="2">
    <location>
        <begin position="36"/>
        <end position="53"/>
    </location>
</feature>
<protein>
    <submittedName>
        <fullName evidence="3">Uncharacterized protein</fullName>
    </submittedName>
</protein>
<feature type="transmembrane region" description="Helical" evidence="2">
    <location>
        <begin position="123"/>
        <end position="143"/>
    </location>
</feature>
<keyword evidence="2" id="KW-0472">Membrane</keyword>
<proteinExistence type="predicted"/>
<dbReference type="EMBL" id="CP116942">
    <property type="protein sequence ID" value="WCO65657.1"/>
    <property type="molecule type" value="Genomic_DNA"/>
</dbReference>
<evidence type="ECO:0000313" key="3">
    <source>
        <dbReference type="EMBL" id="WCO65657.1"/>
    </source>
</evidence>
<feature type="region of interest" description="Disordered" evidence="1">
    <location>
        <begin position="1"/>
        <end position="23"/>
    </location>
</feature>
<sequence>MTPPPDRRPPARPGPPPPAGPPPDGLDVRMAVRGGLNGLVFVAPAALVGQLLADDDGDLSGGAALGIVVVQLLGFAFAGWVVRRFEPRSPIATCATAGLVCWAILQAVGILTSVLRGQDLSPLTWAATALLAAVTAAAGGLLARVERVPRPTTDPPEG</sequence>
<keyword evidence="2" id="KW-0812">Transmembrane</keyword>
<keyword evidence="2" id="KW-1133">Transmembrane helix</keyword>